<dbReference type="PROSITE" id="PS50089">
    <property type="entry name" value="ZF_RING_2"/>
    <property type="match status" value="1"/>
</dbReference>
<dbReference type="RefSeq" id="XP_002175986.1">
    <property type="nucleotide sequence ID" value="XM_002175950.1"/>
</dbReference>
<dbReference type="EMBL" id="KE651167">
    <property type="protein sequence ID" value="EEB09693.1"/>
    <property type="molecule type" value="Genomic_DNA"/>
</dbReference>
<dbReference type="CDD" id="cd16473">
    <property type="entry name" value="RING-H2_RNF103"/>
    <property type="match status" value="1"/>
</dbReference>
<dbReference type="SMART" id="SM00184">
    <property type="entry name" value="RING"/>
    <property type="match status" value="1"/>
</dbReference>
<feature type="transmembrane region" description="Helical" evidence="2">
    <location>
        <begin position="27"/>
        <end position="49"/>
    </location>
</feature>
<feature type="domain" description="RING-type" evidence="3">
    <location>
        <begin position="184"/>
        <end position="226"/>
    </location>
</feature>
<evidence type="ECO:0000313" key="5">
    <source>
        <dbReference type="JaponicusDB" id="SJAG_04915"/>
    </source>
</evidence>
<dbReference type="HOGENOM" id="CLU_912634_0_0_1"/>
<organism evidence="4 6">
    <name type="scientific">Schizosaccharomyces japonicus (strain yFS275 / FY16936)</name>
    <name type="common">Fission yeast</name>
    <dbReference type="NCBI Taxonomy" id="402676"/>
    <lineage>
        <taxon>Eukaryota</taxon>
        <taxon>Fungi</taxon>
        <taxon>Dikarya</taxon>
        <taxon>Ascomycota</taxon>
        <taxon>Taphrinomycotina</taxon>
        <taxon>Schizosaccharomycetes</taxon>
        <taxon>Schizosaccharomycetales</taxon>
        <taxon>Schizosaccharomycetaceae</taxon>
        <taxon>Schizosaccharomyces</taxon>
    </lineage>
</organism>
<protein>
    <submittedName>
        <fullName evidence="4">Ubiquitin-protein ligase E3</fullName>
    </submittedName>
</protein>
<dbReference type="PANTHER" id="PTHR45676">
    <property type="entry name" value="RING-H2 FINGER PROTEIN ATL51-RELATED"/>
    <property type="match status" value="1"/>
</dbReference>
<evidence type="ECO:0000313" key="4">
    <source>
        <dbReference type="EMBL" id="EEB09693.1"/>
    </source>
</evidence>
<dbReference type="OrthoDB" id="8062037at2759"/>
<dbReference type="SUPFAM" id="SSF57850">
    <property type="entry name" value="RING/U-box"/>
    <property type="match status" value="1"/>
</dbReference>
<dbReference type="GO" id="GO:0008270">
    <property type="term" value="F:zinc ion binding"/>
    <property type="evidence" value="ECO:0007669"/>
    <property type="project" value="UniProtKB-KW"/>
</dbReference>
<evidence type="ECO:0000256" key="2">
    <source>
        <dbReference type="SAM" id="Phobius"/>
    </source>
</evidence>
<keyword evidence="2" id="KW-0472">Membrane</keyword>
<dbReference type="eggNOG" id="KOG0800">
    <property type="taxonomic scope" value="Eukaryota"/>
</dbReference>
<keyword evidence="4" id="KW-0436">Ligase</keyword>
<evidence type="ECO:0000313" key="6">
    <source>
        <dbReference type="Proteomes" id="UP000001744"/>
    </source>
</evidence>
<gene>
    <name evidence="5" type="primary">meu34</name>
    <name evidence="4" type="ORF">SJAG_04915</name>
</gene>
<dbReference type="InterPro" id="IPR001841">
    <property type="entry name" value="Znf_RING"/>
</dbReference>
<dbReference type="GeneID" id="7050347"/>
<keyword evidence="1" id="KW-0863">Zinc-finger</keyword>
<dbReference type="UniPathway" id="UPA00143"/>
<keyword evidence="2" id="KW-0812">Transmembrane</keyword>
<dbReference type="Proteomes" id="UP000001744">
    <property type="component" value="Unassembled WGS sequence"/>
</dbReference>
<sequence length="271" mass="31454">MGVALPSSSRSVEYASKQLGKERNQDAVVLVLLMIVGIVFVNACIVFALKYCLLFWRLQVAEYTNDASAEERRNFARRDTRMQRRVLTQNVLECLFPRMTYESYLRAQKKHAELRLHRQQKYGNTNPIILTPTAFNPTITSSNVQQSPAVHFLQSDTEGARRDTTADERKYLVERETTPEEELCVVCLENYQGNDFIRILPCGHIFHAHCLDIWMTRTFANCPLCKADYSMLQHLNVWNQYRNPGESSIRHLYGYRNGTLYFLNSRSRSIV</sequence>
<dbReference type="JaponicusDB" id="SJAG_04915">
    <property type="gene designation" value="meu34"/>
</dbReference>
<keyword evidence="2" id="KW-1133">Transmembrane helix</keyword>
<name>B6K839_SCHJY</name>
<dbReference type="Pfam" id="PF13639">
    <property type="entry name" value="zf-RING_2"/>
    <property type="match status" value="1"/>
</dbReference>
<dbReference type="InterPro" id="IPR013083">
    <property type="entry name" value="Znf_RING/FYVE/PHD"/>
</dbReference>
<keyword evidence="1" id="KW-0862">Zinc</keyword>
<proteinExistence type="predicted"/>
<accession>B6K839</accession>
<keyword evidence="6" id="KW-1185">Reference proteome</keyword>
<dbReference type="GO" id="GO:0016874">
    <property type="term" value="F:ligase activity"/>
    <property type="evidence" value="ECO:0007669"/>
    <property type="project" value="UniProtKB-KW"/>
</dbReference>
<keyword evidence="1" id="KW-0479">Metal-binding</keyword>
<dbReference type="VEuPathDB" id="FungiDB:SJAG_04915"/>
<dbReference type="STRING" id="402676.B6K839"/>
<dbReference type="AlphaFoldDB" id="B6K839"/>
<dbReference type="GO" id="GO:0016567">
    <property type="term" value="P:protein ubiquitination"/>
    <property type="evidence" value="ECO:0007669"/>
    <property type="project" value="UniProtKB-UniPathway"/>
</dbReference>
<dbReference type="Gene3D" id="3.30.40.10">
    <property type="entry name" value="Zinc/RING finger domain, C3HC4 (zinc finger)"/>
    <property type="match status" value="1"/>
</dbReference>
<evidence type="ECO:0000256" key="1">
    <source>
        <dbReference type="PROSITE-ProRule" id="PRU00175"/>
    </source>
</evidence>
<evidence type="ECO:0000259" key="3">
    <source>
        <dbReference type="PROSITE" id="PS50089"/>
    </source>
</evidence>
<reference evidence="4 6" key="1">
    <citation type="journal article" date="2011" name="Science">
        <title>Comparative functional genomics of the fission yeasts.</title>
        <authorList>
            <person name="Rhind N."/>
            <person name="Chen Z."/>
            <person name="Yassour M."/>
            <person name="Thompson D.A."/>
            <person name="Haas B.J."/>
            <person name="Habib N."/>
            <person name="Wapinski I."/>
            <person name="Roy S."/>
            <person name="Lin M.F."/>
            <person name="Heiman D.I."/>
            <person name="Young S.K."/>
            <person name="Furuya K."/>
            <person name="Guo Y."/>
            <person name="Pidoux A."/>
            <person name="Chen H.M."/>
            <person name="Robbertse B."/>
            <person name="Goldberg J.M."/>
            <person name="Aoki K."/>
            <person name="Bayne E.H."/>
            <person name="Berlin A.M."/>
            <person name="Desjardins C.A."/>
            <person name="Dobbs E."/>
            <person name="Dukaj L."/>
            <person name="Fan L."/>
            <person name="FitzGerald M.G."/>
            <person name="French C."/>
            <person name="Gujja S."/>
            <person name="Hansen K."/>
            <person name="Keifenheim D."/>
            <person name="Levin J.Z."/>
            <person name="Mosher R.A."/>
            <person name="Mueller C.A."/>
            <person name="Pfiffner J."/>
            <person name="Priest M."/>
            <person name="Russ C."/>
            <person name="Smialowska A."/>
            <person name="Swoboda P."/>
            <person name="Sykes S.M."/>
            <person name="Vaughn M."/>
            <person name="Vengrova S."/>
            <person name="Yoder R."/>
            <person name="Zeng Q."/>
            <person name="Allshire R."/>
            <person name="Baulcombe D."/>
            <person name="Birren B.W."/>
            <person name="Brown W."/>
            <person name="Ekwall K."/>
            <person name="Kellis M."/>
            <person name="Leatherwood J."/>
            <person name="Levin H."/>
            <person name="Margalit H."/>
            <person name="Martienssen R."/>
            <person name="Nieduszynski C.A."/>
            <person name="Spatafora J.W."/>
            <person name="Friedman N."/>
            <person name="Dalgaard J.Z."/>
            <person name="Baumann P."/>
            <person name="Niki H."/>
            <person name="Regev A."/>
            <person name="Nusbaum C."/>
        </authorList>
    </citation>
    <scope>NUCLEOTIDE SEQUENCE [LARGE SCALE GENOMIC DNA]</scope>
    <source>
        <strain evidence="6">yFS275 / FY16936</strain>
    </source>
</reference>